<feature type="compositionally biased region" description="Polar residues" evidence="1">
    <location>
        <begin position="47"/>
        <end position="64"/>
    </location>
</feature>
<feature type="compositionally biased region" description="Polar residues" evidence="1">
    <location>
        <begin position="777"/>
        <end position="795"/>
    </location>
</feature>
<feature type="compositionally biased region" description="Polar residues" evidence="1">
    <location>
        <begin position="855"/>
        <end position="900"/>
    </location>
</feature>
<gene>
    <name evidence="2" type="ORF">HYALB_00007918</name>
</gene>
<feature type="compositionally biased region" description="Pro residues" evidence="1">
    <location>
        <begin position="613"/>
        <end position="624"/>
    </location>
</feature>
<protein>
    <submittedName>
        <fullName evidence="2">Uncharacterized protein</fullName>
    </submittedName>
</protein>
<sequence length="961" mass="105254">MNFLPVLREILKHNNTGPTSFIDAPNPPTLRGTLRESPRTVDLNLFPTRSDTSSSTDGKLSQSSADDDKRVPLNVQGETTSSSDGHISTSPRRPASHPQNLPIEVQIPEPASIRHAIISNPRKRLYVQPDQWTSEHLKLLDVTIKVQPKEKYLSQTPISLQAFKRENNIQTFDQLHKCVCDVYSSFIEKLDKDQRMYDIYSLLVQWMIKDKECKYRFNQARSADQTLDLMYGGSKKPARLSCRSVVYNKKQLVCMAYVDKAWLEQDEGVNLRGRRRANKKIKYKTNREIHPLLGVETSEMPIDPYYVGLIIAMAQHYAARCRALDLKVQTRNFYLRTPSEDRKSFVIYKAYIHPDFVRKFEDPYIRVDRGLVIKREEYKIAMKTAFISALAVILDLHLNKIAEWDSIEDEPGTSSPGDDSASDADIEPSTSTNVSSSKARNVDEALQMYQSTSKVTKKRKTTYQEQTPSTSKKLKVAAETLPVPPVHLNSPKGSPRSAPPTVSVAEGEHSAARNHSANLVDGIKEETVRSSPSVQAAGSLCNNPAGLPESSAPNSTPPEDSPTSGPPTGSVFGKEHNEAVENLGLLLKGIKEGKIKSNATPLDETLRTFKTPPASPKVSPPPSSPERRNDATTPESPSQAMGGGGILHPPISPPPSPVYSPINTPPSSPLNTLSPGNKRKACDTVPDDFDLHKRVKREDAEQETAQEITTASSEAQIENSSNDSTSENIARIFNLLNSQPPSKLGTSSSGNNLEFDSSSEPQTVDALGSTILEMLESENQTPAFGHSAPTTSQPAADSALPGFYTPAAPQPASDLLASLITPQTHVHNPTLDVYDPVAPQIHHPTPDDYDPVTPQLANTTPTPTSGPQIPTTPLQHHTPSLSENQTSTLNHSYPPTTDSVAASVIPQQPPSDLLASLITTPSQVLPSQDHPSNPSETNKKRKKDDDDNDTPPSPKRSKLSA</sequence>
<organism evidence="2 3">
    <name type="scientific">Hymenoscyphus albidus</name>
    <dbReference type="NCBI Taxonomy" id="595503"/>
    <lineage>
        <taxon>Eukaryota</taxon>
        <taxon>Fungi</taxon>
        <taxon>Dikarya</taxon>
        <taxon>Ascomycota</taxon>
        <taxon>Pezizomycotina</taxon>
        <taxon>Leotiomycetes</taxon>
        <taxon>Helotiales</taxon>
        <taxon>Helotiaceae</taxon>
        <taxon>Hymenoscyphus</taxon>
    </lineage>
</organism>
<keyword evidence="3" id="KW-1185">Reference proteome</keyword>
<evidence type="ECO:0000256" key="1">
    <source>
        <dbReference type="SAM" id="MobiDB-lite"/>
    </source>
</evidence>
<proteinExistence type="predicted"/>
<evidence type="ECO:0000313" key="2">
    <source>
        <dbReference type="EMBL" id="CAG8977222.1"/>
    </source>
</evidence>
<name>A0A9N9Q787_9HELO</name>
<feature type="region of interest" description="Disordered" evidence="1">
    <location>
        <begin position="827"/>
        <end position="961"/>
    </location>
</feature>
<dbReference type="AlphaFoldDB" id="A0A9N9Q787"/>
<feature type="compositionally biased region" description="Basic and acidic residues" evidence="1">
    <location>
        <begin position="689"/>
        <end position="699"/>
    </location>
</feature>
<reference evidence="2" key="1">
    <citation type="submission" date="2021-07" db="EMBL/GenBank/DDBJ databases">
        <authorList>
            <person name="Durling M."/>
        </authorList>
    </citation>
    <scope>NUCLEOTIDE SEQUENCE</scope>
</reference>
<feature type="compositionally biased region" description="Polar residues" evidence="1">
    <location>
        <begin position="735"/>
        <end position="762"/>
    </location>
</feature>
<feature type="region of interest" description="Disordered" evidence="1">
    <location>
        <begin position="15"/>
        <end position="100"/>
    </location>
</feature>
<evidence type="ECO:0000313" key="3">
    <source>
        <dbReference type="Proteomes" id="UP000701801"/>
    </source>
</evidence>
<dbReference type="Proteomes" id="UP000701801">
    <property type="component" value="Unassembled WGS sequence"/>
</dbReference>
<feature type="compositionally biased region" description="Polar residues" evidence="1">
    <location>
        <begin position="529"/>
        <end position="542"/>
    </location>
</feature>
<feature type="compositionally biased region" description="Polar residues" evidence="1">
    <location>
        <begin position="917"/>
        <end position="936"/>
    </location>
</feature>
<feature type="region of interest" description="Disordered" evidence="1">
    <location>
        <begin position="407"/>
        <end position="809"/>
    </location>
</feature>
<feature type="compositionally biased region" description="Polar residues" evidence="1">
    <location>
        <begin position="428"/>
        <end position="439"/>
    </location>
</feature>
<feature type="compositionally biased region" description="Polar residues" evidence="1">
    <location>
        <begin position="76"/>
        <end position="91"/>
    </location>
</feature>
<feature type="compositionally biased region" description="Polar residues" evidence="1">
    <location>
        <begin position="703"/>
        <end position="728"/>
    </location>
</feature>
<accession>A0A9N9Q787</accession>
<dbReference type="OrthoDB" id="3523814at2759"/>
<feature type="compositionally biased region" description="Pro residues" evidence="1">
    <location>
        <begin position="650"/>
        <end position="668"/>
    </location>
</feature>
<comment type="caution">
    <text evidence="2">The sequence shown here is derived from an EMBL/GenBank/DDBJ whole genome shotgun (WGS) entry which is preliminary data.</text>
</comment>
<dbReference type="EMBL" id="CAJVRM010000208">
    <property type="protein sequence ID" value="CAG8977222.1"/>
    <property type="molecule type" value="Genomic_DNA"/>
</dbReference>